<evidence type="ECO:0000313" key="1">
    <source>
        <dbReference type="EMBL" id="KAF2627197.1"/>
    </source>
</evidence>
<comment type="caution">
    <text evidence="1">The sequence shown here is derived from an EMBL/GenBank/DDBJ whole genome shotgun (WGS) entry which is preliminary data.</text>
</comment>
<name>A0ACB6RZQ7_9PLEO</name>
<dbReference type="Proteomes" id="UP000799754">
    <property type="component" value="Unassembled WGS sequence"/>
</dbReference>
<evidence type="ECO:0000313" key="2">
    <source>
        <dbReference type="Proteomes" id="UP000799754"/>
    </source>
</evidence>
<accession>A0ACB6RZQ7</accession>
<organism evidence="1 2">
    <name type="scientific">Macroventuria anomochaeta</name>
    <dbReference type="NCBI Taxonomy" id="301207"/>
    <lineage>
        <taxon>Eukaryota</taxon>
        <taxon>Fungi</taxon>
        <taxon>Dikarya</taxon>
        <taxon>Ascomycota</taxon>
        <taxon>Pezizomycotina</taxon>
        <taxon>Dothideomycetes</taxon>
        <taxon>Pleosporomycetidae</taxon>
        <taxon>Pleosporales</taxon>
        <taxon>Pleosporineae</taxon>
        <taxon>Didymellaceae</taxon>
        <taxon>Macroventuria</taxon>
    </lineage>
</organism>
<proteinExistence type="predicted"/>
<gene>
    <name evidence="1" type="ORF">BU25DRAFT_70793</name>
</gene>
<keyword evidence="2" id="KW-1185">Reference proteome</keyword>
<sequence>MASSETTPLLQRDDTPPVDIVRQQDGNESASPRGTFARNLSALDGFALLISIVIGSGVFSSPGPIDANVPSPGAGLLIWLLGGILAWTGALTMAELGTAIPGEGGIQPYLTHIFGEFWGYLAAWSWIVATMPATLAILSIVFVESVYSSLGINNPTPPVTHKLLSIAVLAVITTLNSISTKTSTRLSGFFVAVKFLTIFLLIVAGLVVVIKYSLTGNDVGGVDWRREHWFAPRRDTPRPDGAPGRFDWTKVSTWESLGFYSAALYGALWAYSGWDKANYVAAELRNPSKQLPLSINTAIPTIILCYVAANAVYYILLPWKLVSTTDAAAVTAVNQLLGKGGAYAATILICLVIAGSALGNSFVSGRMAVAAANKNWFPAAFGTVGQIGTYKVAKGAEGEENAEEAMDKGESPINALILNFVVSAVYILLGNMRILLTLNGLAEYAFFFLTVLGAIILRFREPELERPVKPFILIPILFALISGFVVVRGAVFAPVQAAILIGIWIVGAVFYYVRRRVLR</sequence>
<protein>
    <submittedName>
        <fullName evidence="1">Amino acid transporter</fullName>
    </submittedName>
</protein>
<dbReference type="EMBL" id="MU006718">
    <property type="protein sequence ID" value="KAF2627197.1"/>
    <property type="molecule type" value="Genomic_DNA"/>
</dbReference>
<reference evidence="1" key="1">
    <citation type="journal article" date="2020" name="Stud. Mycol.">
        <title>101 Dothideomycetes genomes: a test case for predicting lifestyles and emergence of pathogens.</title>
        <authorList>
            <person name="Haridas S."/>
            <person name="Albert R."/>
            <person name="Binder M."/>
            <person name="Bloem J."/>
            <person name="Labutti K."/>
            <person name="Salamov A."/>
            <person name="Andreopoulos B."/>
            <person name="Baker S."/>
            <person name="Barry K."/>
            <person name="Bills G."/>
            <person name="Bluhm B."/>
            <person name="Cannon C."/>
            <person name="Castanera R."/>
            <person name="Culley D."/>
            <person name="Daum C."/>
            <person name="Ezra D."/>
            <person name="Gonzalez J."/>
            <person name="Henrissat B."/>
            <person name="Kuo A."/>
            <person name="Liang C."/>
            <person name="Lipzen A."/>
            <person name="Lutzoni F."/>
            <person name="Magnuson J."/>
            <person name="Mondo S."/>
            <person name="Nolan M."/>
            <person name="Ohm R."/>
            <person name="Pangilinan J."/>
            <person name="Park H.-J."/>
            <person name="Ramirez L."/>
            <person name="Alfaro M."/>
            <person name="Sun H."/>
            <person name="Tritt A."/>
            <person name="Yoshinaga Y."/>
            <person name="Zwiers L.-H."/>
            <person name="Turgeon B."/>
            <person name="Goodwin S."/>
            <person name="Spatafora J."/>
            <person name="Crous P."/>
            <person name="Grigoriev I."/>
        </authorList>
    </citation>
    <scope>NUCLEOTIDE SEQUENCE</scope>
    <source>
        <strain evidence="1">CBS 525.71</strain>
    </source>
</reference>